<dbReference type="GO" id="GO:0009401">
    <property type="term" value="P:phosphoenolpyruvate-dependent sugar phosphotransferase system"/>
    <property type="evidence" value="ECO:0007669"/>
    <property type="project" value="InterPro"/>
</dbReference>
<accession>A0A4P8IBU1</accession>
<dbReference type="Proteomes" id="UP000298653">
    <property type="component" value="Chromosome"/>
</dbReference>
<reference evidence="3 4" key="1">
    <citation type="submission" date="2019-05" db="EMBL/GenBank/DDBJ databases">
        <title>Complete genome sequencing of Anaerostipes rhamnosivorans.</title>
        <authorList>
            <person name="Bui T.P.N."/>
            <person name="de Vos W.M."/>
        </authorList>
    </citation>
    <scope>NUCLEOTIDE SEQUENCE [LARGE SCALE GENOMIC DNA]</scope>
    <source>
        <strain evidence="3 4">1y2</strain>
    </source>
</reference>
<gene>
    <name evidence="3" type="ORF">AR1Y2_0661</name>
</gene>
<keyword evidence="4" id="KW-1185">Reference proteome</keyword>
<dbReference type="KEGG" id="arf:AR1Y2_0661"/>
<dbReference type="RefSeq" id="WP_137327697.1">
    <property type="nucleotide sequence ID" value="NZ_CP040058.1"/>
</dbReference>
<evidence type="ECO:0000313" key="4">
    <source>
        <dbReference type="Proteomes" id="UP000298653"/>
    </source>
</evidence>
<dbReference type="EMBL" id="CP040058">
    <property type="protein sequence ID" value="QCP34115.1"/>
    <property type="molecule type" value="Genomic_DNA"/>
</dbReference>
<name>A0A4P8IBU1_9FIRM</name>
<protein>
    <submittedName>
        <fullName evidence="3">PTS system, glucitol/sorbitol-specific IIB component and second of two IIC component</fullName>
    </submittedName>
</protein>
<feature type="domain" description="PTS EIIB type-5" evidence="2">
    <location>
        <begin position="1"/>
        <end position="121"/>
    </location>
</feature>
<proteinExistence type="predicted"/>
<dbReference type="PANTHER" id="PTHR39427">
    <property type="match status" value="1"/>
</dbReference>
<evidence type="ECO:0000313" key="3">
    <source>
        <dbReference type="EMBL" id="QCP34115.1"/>
    </source>
</evidence>
<evidence type="ECO:0000259" key="2">
    <source>
        <dbReference type="PROSITE" id="PS51102"/>
    </source>
</evidence>
<dbReference type="GO" id="GO:0005886">
    <property type="term" value="C:plasma membrane"/>
    <property type="evidence" value="ECO:0007669"/>
    <property type="project" value="TreeGrafter"/>
</dbReference>
<dbReference type="InterPro" id="IPR011618">
    <property type="entry name" value="PTS_EIIBC_GUT_N"/>
</dbReference>
<organism evidence="3 4">
    <name type="scientific">Anaerostipes rhamnosivorans</name>
    <dbReference type="NCBI Taxonomy" id="1229621"/>
    <lineage>
        <taxon>Bacteria</taxon>
        <taxon>Bacillati</taxon>
        <taxon>Bacillota</taxon>
        <taxon>Clostridia</taxon>
        <taxon>Lachnospirales</taxon>
        <taxon>Lachnospiraceae</taxon>
        <taxon>Anaerostipes</taxon>
    </lineage>
</organism>
<sequence>MGKAIVSKGGGGFGTPLEISAEGKRTKVVCMTGVGIHPLAEKIAEIIGGEAVDGFRKPVPDAETACVIVNCGGSLRLGMFPKKGLKTINLNPTGPSGPFGSFCKEGLYVSGSTVKNVTAED</sequence>
<feature type="modified residue" description="Phosphocysteine; by EIIA" evidence="1">
    <location>
        <position position="71"/>
    </location>
</feature>
<dbReference type="PANTHER" id="PTHR39427:SF1">
    <property type="entry name" value="PTS SYSTEM GLUCITOL_SORBITOL-SPECIFIC EIIB COMPONENT"/>
    <property type="match status" value="1"/>
</dbReference>
<evidence type="ECO:0000256" key="1">
    <source>
        <dbReference type="PROSITE-ProRule" id="PRU00425"/>
    </source>
</evidence>
<dbReference type="AlphaFoldDB" id="A0A4P8IBU1"/>
<dbReference type="PROSITE" id="PS51102">
    <property type="entry name" value="PTS_EIIB_TYPE_5"/>
    <property type="match status" value="1"/>
</dbReference>
<dbReference type="Pfam" id="PF03612">
    <property type="entry name" value="EIIBC-GUT_N"/>
    <property type="match status" value="1"/>
</dbReference>
<dbReference type="GO" id="GO:0008982">
    <property type="term" value="F:protein-N(PI)-phosphohistidine-sugar phosphotransferase activity"/>
    <property type="evidence" value="ECO:0007669"/>
    <property type="project" value="InterPro"/>
</dbReference>
<dbReference type="InterPro" id="IPR004702">
    <property type="entry name" value="PTS_sorb_EIIBC"/>
</dbReference>
<dbReference type="OrthoDB" id="4774329at2"/>